<keyword evidence="1" id="KW-0963">Cytoplasm</keyword>
<evidence type="ECO:0000313" key="4">
    <source>
        <dbReference type="EMBL" id="KRO84326.1"/>
    </source>
</evidence>
<keyword evidence="2" id="KW-0175">Coiled coil</keyword>
<comment type="caution">
    <text evidence="4">The sequence shown here is derived from an EMBL/GenBank/DDBJ whole genome shotgun (WGS) entry which is preliminary data.</text>
</comment>
<sequence>MSLLGTLALTPLELVLARLIAHDPHTAKRIEAFDGKLIEILVELTSTPNAGSVSLCLVFRGQRVKLNLASSAALMQTPDAVLEGSASALLDLLAQPAQKRALSNPALTVSGDADLIQALYHFVSSLDLRWDDYLAPFLGTVATNEIARVSKEAGDWRQESRTALTQTLDDYLVEEIRVVPARFEAQELSDGIDALRLRIDRLEARVRAAEDR</sequence>
<feature type="coiled-coil region" evidence="2">
    <location>
        <begin position="185"/>
        <end position="212"/>
    </location>
</feature>
<dbReference type="GO" id="GO:0006744">
    <property type="term" value="P:ubiquinone biosynthetic process"/>
    <property type="evidence" value="ECO:0007669"/>
    <property type="project" value="UniProtKB-UniRule"/>
</dbReference>
<reference evidence="4 5" key="1">
    <citation type="submission" date="2015-10" db="EMBL/GenBank/DDBJ databases">
        <title>Metagenome-Assembled Genomes uncover a global brackish microbiome.</title>
        <authorList>
            <person name="Hugerth L.W."/>
            <person name="Larsson J."/>
            <person name="Alneberg J."/>
            <person name="Lindh M.V."/>
            <person name="Legrand C."/>
            <person name="Pinhassi J."/>
            <person name="Andersson A.F."/>
        </authorList>
    </citation>
    <scope>NUCLEOTIDE SEQUENCE [LARGE SCALE GENOMIC DNA]</scope>
    <source>
        <strain evidence="4">BACL22 MAG-120619-bin3</strain>
    </source>
</reference>
<organism evidence="4 5">
    <name type="scientific">OM182 bacterium BACL3 MAG-120619-bin3</name>
    <dbReference type="NCBI Taxonomy" id="1655593"/>
    <lineage>
        <taxon>Bacteria</taxon>
        <taxon>Pseudomonadati</taxon>
        <taxon>Pseudomonadota</taxon>
        <taxon>Gammaproteobacteria</taxon>
        <taxon>OMG group</taxon>
        <taxon>OM182 clade</taxon>
    </lineage>
</organism>
<gene>
    <name evidence="1" type="primary">ubiJ</name>
    <name evidence="4" type="ORF">ABR85_01050</name>
</gene>
<dbReference type="PANTHER" id="PTHR38693:SF1">
    <property type="entry name" value="UBIQUINONE BIOSYNTHESIS ACCESSORY FACTOR UBIJ"/>
    <property type="match status" value="1"/>
</dbReference>
<accession>A0A0R2TBH3</accession>
<comment type="subcellular location">
    <subcellularLocation>
        <location evidence="1">Cytoplasm</location>
    </subcellularLocation>
</comment>
<keyword evidence="1" id="KW-0831">Ubiquinone biosynthesis</keyword>
<evidence type="ECO:0000259" key="3">
    <source>
        <dbReference type="Pfam" id="PF02036"/>
    </source>
</evidence>
<dbReference type="InterPro" id="IPR003033">
    <property type="entry name" value="SCP2_sterol-bd_dom"/>
</dbReference>
<feature type="domain" description="SCP2" evidence="3">
    <location>
        <begin position="17"/>
        <end position="119"/>
    </location>
</feature>
<comment type="function">
    <text evidence="1">Required for ubiquinone (coenzyme Q) biosynthesis. Binds hydrophobic ubiquinone biosynthetic intermediates via its SCP2 domain and is essential for the stability of the Ubi complex. May constitute a docking platform where Ubi enzymes assemble and access their SCP2-bound polyprenyl substrates.</text>
</comment>
<name>A0A0R2TBH3_9GAMM</name>
<dbReference type="HAMAP" id="MF_02215">
    <property type="entry name" value="UbiJ"/>
    <property type="match status" value="1"/>
</dbReference>
<evidence type="ECO:0000256" key="2">
    <source>
        <dbReference type="SAM" id="Coils"/>
    </source>
</evidence>
<comment type="pathway">
    <text evidence="1">Cofactor biosynthesis; ubiquinone biosynthesis.</text>
</comment>
<dbReference type="AlphaFoldDB" id="A0A0R2TBH3"/>
<proteinExistence type="inferred from homology"/>
<protein>
    <recommendedName>
        <fullName evidence="1">Ubiquinone biosynthesis accessory factor UbiJ</fullName>
    </recommendedName>
</protein>
<comment type="similarity">
    <text evidence="1">Belongs to the UbiJ family.</text>
</comment>
<dbReference type="Proteomes" id="UP000051242">
    <property type="component" value="Unassembled WGS sequence"/>
</dbReference>
<dbReference type="EMBL" id="LICD01000006">
    <property type="protein sequence ID" value="KRO84326.1"/>
    <property type="molecule type" value="Genomic_DNA"/>
</dbReference>
<evidence type="ECO:0000256" key="1">
    <source>
        <dbReference type="HAMAP-Rule" id="MF_02215"/>
    </source>
</evidence>
<dbReference type="UniPathway" id="UPA00232"/>
<dbReference type="PANTHER" id="PTHR38693">
    <property type="entry name" value="UBIQUINONE BIOSYNTHESIS PROTEIN UBIJ"/>
    <property type="match status" value="1"/>
</dbReference>
<dbReference type="Pfam" id="PF02036">
    <property type="entry name" value="SCP2"/>
    <property type="match status" value="1"/>
</dbReference>
<evidence type="ECO:0000313" key="5">
    <source>
        <dbReference type="Proteomes" id="UP000051242"/>
    </source>
</evidence>
<dbReference type="GO" id="GO:0005737">
    <property type="term" value="C:cytoplasm"/>
    <property type="evidence" value="ECO:0007669"/>
    <property type="project" value="UniProtKB-SubCell"/>
</dbReference>
<dbReference type="InterPro" id="IPR038989">
    <property type="entry name" value="UbiJ"/>
</dbReference>